<accession>A0A914MW04</accession>
<reference evidence="4" key="1">
    <citation type="submission" date="2022-11" db="UniProtKB">
        <authorList>
            <consortium name="WormBaseParasite"/>
        </authorList>
    </citation>
    <scope>IDENTIFICATION</scope>
</reference>
<dbReference type="WBParaSite" id="Minc3s02887g31962">
    <property type="protein sequence ID" value="Minc3s02887g31962"/>
    <property type="gene ID" value="Minc3s02887g31962"/>
</dbReference>
<dbReference type="Gene3D" id="1.10.10.60">
    <property type="entry name" value="Homeodomain-like"/>
    <property type="match status" value="1"/>
</dbReference>
<proteinExistence type="predicted"/>
<dbReference type="InterPro" id="IPR004875">
    <property type="entry name" value="DDE_SF_endonuclease_dom"/>
</dbReference>
<dbReference type="Pfam" id="PF03184">
    <property type="entry name" value="DDE_1"/>
    <property type="match status" value="1"/>
</dbReference>
<dbReference type="AlphaFoldDB" id="A0A914MW04"/>
<evidence type="ECO:0000256" key="1">
    <source>
        <dbReference type="SAM" id="MobiDB-lite"/>
    </source>
</evidence>
<feature type="region of interest" description="Disordered" evidence="1">
    <location>
        <begin position="1"/>
        <end position="26"/>
    </location>
</feature>
<keyword evidence="3" id="KW-1185">Reference proteome</keyword>
<evidence type="ECO:0000313" key="3">
    <source>
        <dbReference type="Proteomes" id="UP000887563"/>
    </source>
</evidence>
<protein>
    <submittedName>
        <fullName evidence="4">DDE-1 domain-containing protein</fullName>
    </submittedName>
</protein>
<evidence type="ECO:0000259" key="2">
    <source>
        <dbReference type="Pfam" id="PF03184"/>
    </source>
</evidence>
<evidence type="ECO:0000313" key="4">
    <source>
        <dbReference type="WBParaSite" id="Minc3s02887g31962"/>
    </source>
</evidence>
<sequence length="400" mass="45954">MSQNEVVINVSEGEASENDEGPSNPKKIRRYFTITKKLEVVDFAKKNSVNAASRNFNVDRKCVKEWMEQEKQLSFSTCNPSSGIKMIEMSDEDTDLKKEPSCYEDVLVKFVLYIRRLRKENNYNYIYGSDETSVSLDSSNTKCIEKCGAKEVAVLSTGHDKQRITVMLTARNDGYKCRPFVLLNRRRPDTKVVEKFKNRLFLSWAGTTWMNDLLTEEYLMKVFGQGFFVKRLLVCDAFRSHISEYTKKVLHKIQLDTAVVPSGCTKFCQPADLSWNCPLKAQIRKFYDDWLLHSERELTAAGNPRPPSMMTYLSWVADAWDNLPEEDIKRSFKLCGITNDINGLEDDQIHCFKTLIPSGLETLKRAAENELLNDITDLVAEIDLLQDEENGFLSDNSIEF</sequence>
<dbReference type="Proteomes" id="UP000887563">
    <property type="component" value="Unplaced"/>
</dbReference>
<feature type="domain" description="DDE-1" evidence="2">
    <location>
        <begin position="161"/>
        <end position="332"/>
    </location>
</feature>
<name>A0A914MW04_MELIC</name>
<dbReference type="GO" id="GO:0003676">
    <property type="term" value="F:nucleic acid binding"/>
    <property type="evidence" value="ECO:0007669"/>
    <property type="project" value="InterPro"/>
</dbReference>
<organism evidence="3 4">
    <name type="scientific">Meloidogyne incognita</name>
    <name type="common">Southern root-knot nematode worm</name>
    <name type="synonym">Oxyuris incognita</name>
    <dbReference type="NCBI Taxonomy" id="6306"/>
    <lineage>
        <taxon>Eukaryota</taxon>
        <taxon>Metazoa</taxon>
        <taxon>Ecdysozoa</taxon>
        <taxon>Nematoda</taxon>
        <taxon>Chromadorea</taxon>
        <taxon>Rhabditida</taxon>
        <taxon>Tylenchina</taxon>
        <taxon>Tylenchomorpha</taxon>
        <taxon>Tylenchoidea</taxon>
        <taxon>Meloidogynidae</taxon>
        <taxon>Meloidogyninae</taxon>
        <taxon>Meloidogyne</taxon>
        <taxon>Meloidogyne incognita group</taxon>
    </lineage>
</organism>